<dbReference type="InterPro" id="IPR029044">
    <property type="entry name" value="Nucleotide-diphossugar_trans"/>
</dbReference>
<dbReference type="EMBL" id="JACCCC010000001">
    <property type="protein sequence ID" value="NYE47289.1"/>
    <property type="molecule type" value="Genomic_DNA"/>
</dbReference>
<dbReference type="Gene3D" id="3.90.550.10">
    <property type="entry name" value="Spore Coat Polysaccharide Biosynthesis Protein SpsA, Chain A"/>
    <property type="match status" value="1"/>
</dbReference>
<accession>A0A852TTE8</accession>
<dbReference type="RefSeq" id="WP_218882419.1">
    <property type="nucleotide sequence ID" value="NZ_BAAAYY010000017.1"/>
</dbReference>
<proteinExistence type="predicted"/>
<gene>
    <name evidence="1" type="ORF">HDA32_002409</name>
</gene>
<protein>
    <recommendedName>
        <fullName evidence="3">Glycosyltransferase</fullName>
    </recommendedName>
</protein>
<keyword evidence="2" id="KW-1185">Reference proteome</keyword>
<reference evidence="1 2" key="1">
    <citation type="submission" date="2020-07" db="EMBL/GenBank/DDBJ databases">
        <title>Sequencing the genomes of 1000 actinobacteria strains.</title>
        <authorList>
            <person name="Klenk H.-P."/>
        </authorList>
    </citation>
    <scope>NUCLEOTIDE SEQUENCE [LARGE SCALE GENOMIC DNA]</scope>
    <source>
        <strain evidence="1 2">CXB654</strain>
    </source>
</reference>
<dbReference type="Proteomes" id="UP000589036">
    <property type="component" value="Unassembled WGS sequence"/>
</dbReference>
<evidence type="ECO:0008006" key="3">
    <source>
        <dbReference type="Google" id="ProtNLM"/>
    </source>
</evidence>
<comment type="caution">
    <text evidence="1">The sequence shown here is derived from an EMBL/GenBank/DDBJ whole genome shotgun (WGS) entry which is preliminary data.</text>
</comment>
<dbReference type="AlphaFoldDB" id="A0A852TTE8"/>
<sequence length="354" mass="38023">MTARAADAVPRVHPPAPPRGTGAVGYVLPLRWDDDSGLAELTAYLHRIGECAEVAEVVVVDGSPPALFRAHARAWGGAVRHLRPDERTRCGNGKVSGVLTGVRHATAERLIIADDDVRYDGPALRAVASLLDRADLVRPQNFFEPAPWHALWDTARTLINRSVGRDYPGTFGIRRSTFLAMGGYDGGVLFENLELIRTVRAHGGTEARPLDVYVRRLPPGTGRFWAQRLRQAYDDTAQPARMALFLSVLPAVAAAVRGRRFGLLLAGAALPVALAEVGRRRAGGSAVFPAASVLLAPIWVLERGVCVWPALVARLRGTGVAYAGAHLRLAAHSTRHLRARARRTAASASPAARG</sequence>
<dbReference type="SUPFAM" id="SSF53448">
    <property type="entry name" value="Nucleotide-diphospho-sugar transferases"/>
    <property type="match status" value="1"/>
</dbReference>
<name>A0A852TTE8_9ACTN</name>
<evidence type="ECO:0000313" key="1">
    <source>
        <dbReference type="EMBL" id="NYE47289.1"/>
    </source>
</evidence>
<organism evidence="1 2">
    <name type="scientific">Spinactinospora alkalitolerans</name>
    <dbReference type="NCBI Taxonomy" id="687207"/>
    <lineage>
        <taxon>Bacteria</taxon>
        <taxon>Bacillati</taxon>
        <taxon>Actinomycetota</taxon>
        <taxon>Actinomycetes</taxon>
        <taxon>Streptosporangiales</taxon>
        <taxon>Nocardiopsidaceae</taxon>
        <taxon>Spinactinospora</taxon>
    </lineage>
</organism>
<evidence type="ECO:0000313" key="2">
    <source>
        <dbReference type="Proteomes" id="UP000589036"/>
    </source>
</evidence>